<dbReference type="OrthoDB" id="9781892at2"/>
<evidence type="ECO:0000256" key="2">
    <source>
        <dbReference type="ARBA" id="ARBA00022679"/>
    </source>
</evidence>
<dbReference type="GO" id="GO:0009244">
    <property type="term" value="P:lipopolysaccharide core region biosynthetic process"/>
    <property type="evidence" value="ECO:0007669"/>
    <property type="project" value="TreeGrafter"/>
</dbReference>
<dbReference type="GO" id="GO:0005829">
    <property type="term" value="C:cytosol"/>
    <property type="evidence" value="ECO:0007669"/>
    <property type="project" value="TreeGrafter"/>
</dbReference>
<dbReference type="Gene3D" id="3.40.50.2000">
    <property type="entry name" value="Glycogen Phosphorylase B"/>
    <property type="match status" value="2"/>
</dbReference>
<keyword evidence="1" id="KW-0328">Glycosyltransferase</keyword>
<dbReference type="PANTHER" id="PTHR30160:SF1">
    <property type="entry name" value="LIPOPOLYSACCHARIDE 1,2-N-ACETYLGLUCOSAMINETRANSFERASE-RELATED"/>
    <property type="match status" value="1"/>
</dbReference>
<evidence type="ECO:0000313" key="3">
    <source>
        <dbReference type="EMBL" id="AEV24879.1"/>
    </source>
</evidence>
<proteinExistence type="predicted"/>
<dbReference type="AlphaFoldDB" id="G8QPM3"/>
<dbReference type="eggNOG" id="COG0859">
    <property type="taxonomic scope" value="Bacteria"/>
</dbReference>
<accession>G8QPM3</accession>
<reference evidence="3 4" key="1">
    <citation type="journal article" date="2012" name="J. Bacteriol.">
        <title>Complete genome sequence of the anaerobic perchlorate-reducing bacterium Azospira suillum strain PS.</title>
        <authorList>
            <person name="Byrne-Bailey K.G."/>
            <person name="Coates J.D."/>
        </authorList>
    </citation>
    <scope>NUCLEOTIDE SEQUENCE [LARGE SCALE GENOMIC DNA]</scope>
    <source>
        <strain evidence="4">ATCC BAA-33 / DSM 13638 / PS</strain>
    </source>
</reference>
<keyword evidence="2 3" id="KW-0808">Transferase</keyword>
<gene>
    <name evidence="3" type="ordered locus">Dsui_0465</name>
</gene>
<dbReference type="HOGENOM" id="CLU_038371_0_0_4"/>
<protein>
    <submittedName>
        <fullName evidence="3">ADP-heptose:LPS heptosyltransferase</fullName>
    </submittedName>
</protein>
<sequence length="392" mass="41202">MPSPSSRAKGRLGLLARALAHSLGPRRAPGAPATILVAHRLLLGDTLMLAPLFAALRRQHPAADIVTTCAPALVPLFAGRPYGVRALAFDPRQPETLAALYAEARRLGGFDLALVPGDNRHALLARALGSRWIAALAADRPAWKNALCDELRPWPAVPTALADIFASLAAPAAPGRYAPADWPAPPAAPFQRPAGPYAVLHVGAGSPLRHWAPAHWQALAEHLEACGLQPVWSCGPGETAALAGIDAVGRYPAFPGTLDLAQLWQLLAGARLLVCPDTGVAHLGKVVGVPTVCLFGPGSPALFGAGSFWSEAPFAAVGEAHFPCRDQHTLFKRVLPWVERCQRSPRECQRARCMEAVSLPAVQAAIASLLPELAGDRLSSDPDAASTVHVPS</sequence>
<dbReference type="EMBL" id="CP003153">
    <property type="protein sequence ID" value="AEV24879.1"/>
    <property type="molecule type" value="Genomic_DNA"/>
</dbReference>
<name>G8QPM3_AZOOP</name>
<dbReference type="SUPFAM" id="SSF53756">
    <property type="entry name" value="UDP-Glycosyltransferase/glycogen phosphorylase"/>
    <property type="match status" value="1"/>
</dbReference>
<dbReference type="GO" id="GO:0008713">
    <property type="term" value="F:ADP-heptose-lipopolysaccharide heptosyltransferase activity"/>
    <property type="evidence" value="ECO:0007669"/>
    <property type="project" value="TreeGrafter"/>
</dbReference>
<dbReference type="Pfam" id="PF01075">
    <property type="entry name" value="Glyco_transf_9"/>
    <property type="match status" value="1"/>
</dbReference>
<organism evidence="3 4">
    <name type="scientific">Azospira oryzae (strain ATCC BAA-33 / DSM 13638 / PS)</name>
    <name type="common">Dechlorosoma suillum</name>
    <dbReference type="NCBI Taxonomy" id="640081"/>
    <lineage>
        <taxon>Bacteria</taxon>
        <taxon>Pseudomonadati</taxon>
        <taxon>Pseudomonadota</taxon>
        <taxon>Betaproteobacteria</taxon>
        <taxon>Rhodocyclales</taxon>
        <taxon>Rhodocyclaceae</taxon>
        <taxon>Azospira</taxon>
    </lineage>
</organism>
<dbReference type="RefSeq" id="WP_014235580.1">
    <property type="nucleotide sequence ID" value="NC_016616.1"/>
</dbReference>
<evidence type="ECO:0000313" key="4">
    <source>
        <dbReference type="Proteomes" id="UP000005633"/>
    </source>
</evidence>
<dbReference type="InterPro" id="IPR051199">
    <property type="entry name" value="LPS_LOS_Heptosyltrfase"/>
</dbReference>
<dbReference type="KEGG" id="dsu:Dsui_0465"/>
<dbReference type="Proteomes" id="UP000005633">
    <property type="component" value="Chromosome"/>
</dbReference>
<dbReference type="STRING" id="640081.Dsui_0465"/>
<dbReference type="InterPro" id="IPR002201">
    <property type="entry name" value="Glyco_trans_9"/>
</dbReference>
<dbReference type="PANTHER" id="PTHR30160">
    <property type="entry name" value="TETRAACYLDISACCHARIDE 4'-KINASE-RELATED"/>
    <property type="match status" value="1"/>
</dbReference>
<dbReference type="CDD" id="cd03789">
    <property type="entry name" value="GT9_LPS_heptosyltransferase"/>
    <property type="match status" value="1"/>
</dbReference>
<evidence type="ECO:0000256" key="1">
    <source>
        <dbReference type="ARBA" id="ARBA00022676"/>
    </source>
</evidence>